<feature type="transmembrane region" description="Helical" evidence="1">
    <location>
        <begin position="40"/>
        <end position="64"/>
    </location>
</feature>
<feature type="transmembrane region" description="Helical" evidence="1">
    <location>
        <begin position="102"/>
        <end position="122"/>
    </location>
</feature>
<reference evidence="2" key="1">
    <citation type="journal article" date="2021" name="PeerJ">
        <title>Extensive microbial diversity within the chicken gut microbiome revealed by metagenomics and culture.</title>
        <authorList>
            <person name="Gilroy R."/>
            <person name="Ravi A."/>
            <person name="Getino M."/>
            <person name="Pursley I."/>
            <person name="Horton D.L."/>
            <person name="Alikhan N.F."/>
            <person name="Baker D."/>
            <person name="Gharbi K."/>
            <person name="Hall N."/>
            <person name="Watson M."/>
            <person name="Adriaenssens E.M."/>
            <person name="Foster-Nyarko E."/>
            <person name="Jarju S."/>
            <person name="Secka A."/>
            <person name="Antonio M."/>
            <person name="Oren A."/>
            <person name="Chaudhuri R.R."/>
            <person name="La Ragione R."/>
            <person name="Hildebrand F."/>
            <person name="Pallen M.J."/>
        </authorList>
    </citation>
    <scope>NUCLEOTIDE SEQUENCE</scope>
    <source>
        <strain evidence="2">811</strain>
    </source>
</reference>
<protein>
    <recommendedName>
        <fullName evidence="4">Ryanodine receptor Ryr domain-containing protein</fullName>
    </recommendedName>
</protein>
<dbReference type="Proteomes" id="UP000824204">
    <property type="component" value="Unassembled WGS sequence"/>
</dbReference>
<proteinExistence type="predicted"/>
<keyword evidence="1" id="KW-0472">Membrane</keyword>
<evidence type="ECO:0000313" key="3">
    <source>
        <dbReference type="Proteomes" id="UP000824204"/>
    </source>
</evidence>
<dbReference type="EMBL" id="DXFX01000032">
    <property type="protein sequence ID" value="HIX07301.1"/>
    <property type="molecule type" value="Genomic_DNA"/>
</dbReference>
<evidence type="ECO:0000313" key="2">
    <source>
        <dbReference type="EMBL" id="HIX07301.1"/>
    </source>
</evidence>
<evidence type="ECO:0008006" key="4">
    <source>
        <dbReference type="Google" id="ProtNLM"/>
    </source>
</evidence>
<reference evidence="2" key="2">
    <citation type="submission" date="2021-04" db="EMBL/GenBank/DDBJ databases">
        <authorList>
            <person name="Gilroy R."/>
        </authorList>
    </citation>
    <scope>NUCLEOTIDE SEQUENCE</scope>
    <source>
        <strain evidence="2">811</strain>
    </source>
</reference>
<feature type="transmembrane region" description="Helical" evidence="1">
    <location>
        <begin position="6"/>
        <end position="31"/>
    </location>
</feature>
<keyword evidence="1" id="KW-1133">Transmembrane helix</keyword>
<dbReference type="AlphaFoldDB" id="A0A9D2AF71"/>
<keyword evidence="1" id="KW-0812">Transmembrane</keyword>
<name>A0A9D2AF71_9FIRM</name>
<comment type="caution">
    <text evidence="2">The sequence shown here is derived from an EMBL/GenBank/DDBJ whole genome shotgun (WGS) entry which is preliminary data.</text>
</comment>
<dbReference type="Gene3D" id="6.20.350.10">
    <property type="match status" value="1"/>
</dbReference>
<sequence>MNNWPTILGIAAGIATIALLYILTMLGYYFLRKKFSTTKALVEIIIVAAALLLSIVVKFCVFLTEADGSFADAFATALAAIYAGVGGLTFEGLADAATAGSLLSCLYTGSSVYAGLIALSVISARASYELYSNIKLLFLRGCARRGRDIYLFTAATKDSLLLADSIREQSLKNRKKCVILFYGEDLNAFDRHDMICREIMSRGYLYISRMSSNTKKSRSALALLVGGASNDFGNAEKRRPKPFRVCFFAMATGKTLTGGEADNGAAMFAEIDNLCRRNRKRGIRWVTDFYILTSSTPDHKYFEREIKKIVNTYFGGKKERADAAVRAFQAHPLNEAMLCAGDLADMRNRELSADPFGLFAPEQGEDSAQYRVTVVGFGRSGEEALGTIYTDCVQMKKDGTPVPFRADIYDLNVKELAGTFAAAHPLFMCIQSDKIGESKSERQQIDAEKARILQFYSDLLSPADPNGDELLREMGFPLAVFHRVSCFGMEFLRFLDEESGTENFGQLSRSNAFVLTLGDDEKDVMIANLLLQDLRREFDDAARRDPDRRTRSFPQAMYVHLRERKNYARLSWSAEDEARFPFFKVIPFGCRENVYSFERIVDDRDDMLYNYAYSILYDGKNGRFSALRNCFHDEETADFSRTLRKVSDEIFESAKNVRALRSAWLNADSFSKESNRAAERFRPRYVSALRQSRTNGMVRKLSLAEHLRWCRFHICRGWTFASYSHYDKAQKNLHRPIREHDCLCPYSTLPEDILVNDLSNVALAYSDLIEKKE</sequence>
<accession>A0A9D2AF71</accession>
<evidence type="ECO:0000256" key="1">
    <source>
        <dbReference type="SAM" id="Phobius"/>
    </source>
</evidence>
<gene>
    <name evidence="2" type="ORF">H9741_02400</name>
</gene>
<feature type="transmembrane region" description="Helical" evidence="1">
    <location>
        <begin position="70"/>
        <end position="90"/>
    </location>
</feature>
<organism evidence="2 3">
    <name type="scientific">Candidatus Borkfalkia faecipullorum</name>
    <dbReference type="NCBI Taxonomy" id="2838510"/>
    <lineage>
        <taxon>Bacteria</taxon>
        <taxon>Bacillati</taxon>
        <taxon>Bacillota</taxon>
        <taxon>Clostridia</taxon>
        <taxon>Christensenellales</taxon>
        <taxon>Christensenellaceae</taxon>
        <taxon>Candidatus Borkfalkia</taxon>
    </lineage>
</organism>